<evidence type="ECO:0000313" key="2">
    <source>
        <dbReference type="EMBL" id="KNY28460.1"/>
    </source>
</evidence>
<dbReference type="EMBL" id="LGTC01000001">
    <property type="protein sequence ID" value="KNY28460.1"/>
    <property type="molecule type" value="Genomic_DNA"/>
</dbReference>
<organism evidence="2 3">
    <name type="scientific">Pseudobacteroides cellulosolvens ATCC 35603 = DSM 2933</name>
    <dbReference type="NCBI Taxonomy" id="398512"/>
    <lineage>
        <taxon>Bacteria</taxon>
        <taxon>Bacillati</taxon>
        <taxon>Bacillota</taxon>
        <taxon>Clostridia</taxon>
        <taxon>Eubacteriales</taxon>
        <taxon>Oscillospiraceae</taxon>
        <taxon>Pseudobacteroides</taxon>
    </lineage>
</organism>
<evidence type="ECO:0000256" key="1">
    <source>
        <dbReference type="SAM" id="Phobius"/>
    </source>
</evidence>
<keyword evidence="3" id="KW-1185">Reference proteome</keyword>
<reference evidence="3" key="1">
    <citation type="submission" date="2015-07" db="EMBL/GenBank/DDBJ databases">
        <title>Near-Complete Genome Sequence of the Cellulolytic Bacterium Bacteroides (Pseudobacteroides) cellulosolvens ATCC 35603.</title>
        <authorList>
            <person name="Dassa B."/>
            <person name="Utturkar S.M."/>
            <person name="Klingeman D.M."/>
            <person name="Hurt R.A."/>
            <person name="Keller M."/>
            <person name="Xu J."/>
            <person name="Reddy Y.H.K."/>
            <person name="Borovok I."/>
            <person name="Grinberg I.R."/>
            <person name="Lamed R."/>
            <person name="Zhivin O."/>
            <person name="Bayer E.A."/>
            <person name="Brown S.D."/>
        </authorList>
    </citation>
    <scope>NUCLEOTIDE SEQUENCE [LARGE SCALE GENOMIC DNA]</scope>
    <source>
        <strain evidence="3">DSM 2933</strain>
    </source>
</reference>
<evidence type="ECO:0000313" key="3">
    <source>
        <dbReference type="Proteomes" id="UP000036923"/>
    </source>
</evidence>
<keyword evidence="1" id="KW-0812">Transmembrane</keyword>
<proteinExistence type="predicted"/>
<name>A0A0L6JRY3_9FIRM</name>
<dbReference type="Proteomes" id="UP000036923">
    <property type="component" value="Unassembled WGS sequence"/>
</dbReference>
<comment type="caution">
    <text evidence="2">The sequence shown here is derived from an EMBL/GenBank/DDBJ whole genome shotgun (WGS) entry which is preliminary data.</text>
</comment>
<gene>
    <name evidence="2" type="ORF">Bccel_3734</name>
</gene>
<keyword evidence="1" id="KW-0472">Membrane</keyword>
<protein>
    <submittedName>
        <fullName evidence="2">Uncharacterized protein</fullName>
    </submittedName>
</protein>
<dbReference type="RefSeq" id="WP_036938860.1">
    <property type="nucleotide sequence ID" value="NZ_JQKC01000007.1"/>
</dbReference>
<feature type="transmembrane region" description="Helical" evidence="1">
    <location>
        <begin position="34"/>
        <end position="51"/>
    </location>
</feature>
<sequence length="59" mass="6860" precursor="true">MPKKKTFRVIFYSFIILAALFLCVIKLADAKFSSIWLYILVIIIFTFRLISSIKITKDG</sequence>
<keyword evidence="1" id="KW-1133">Transmembrane helix</keyword>
<feature type="transmembrane region" description="Helical" evidence="1">
    <location>
        <begin position="9"/>
        <end position="28"/>
    </location>
</feature>
<dbReference type="AlphaFoldDB" id="A0A0L6JRY3"/>
<accession>A0A0L6JRY3</accession>